<comment type="similarity">
    <text evidence="1">Belongs to the bacterial solute-binding protein SsuA/TauA family.</text>
</comment>
<keyword evidence="5" id="KW-1185">Reference proteome</keyword>
<dbReference type="SUPFAM" id="SSF53850">
    <property type="entry name" value="Periplasmic binding protein-like II"/>
    <property type="match status" value="1"/>
</dbReference>
<dbReference type="NCBIfam" id="TIGR01728">
    <property type="entry name" value="SsuA_fam"/>
    <property type="match status" value="1"/>
</dbReference>
<name>A0ABN0G4N7_9BURK</name>
<accession>A0ABN0G4N7</accession>
<dbReference type="CDD" id="cd13558">
    <property type="entry name" value="PBP2_SsuA_like_2"/>
    <property type="match status" value="1"/>
</dbReference>
<dbReference type="Pfam" id="PF13379">
    <property type="entry name" value="NMT1_2"/>
    <property type="match status" value="1"/>
</dbReference>
<feature type="region of interest" description="Disordered" evidence="2">
    <location>
        <begin position="1"/>
        <end position="36"/>
    </location>
</feature>
<protein>
    <submittedName>
        <fullName evidence="4">Aliphatic sulfonates family ABC transporter, periplasmic ligand-binding protein</fullName>
    </submittedName>
</protein>
<dbReference type="PANTHER" id="PTHR30024:SF48">
    <property type="entry name" value="ABC TRANSPORTER SUBSTRATE-BINDING PROTEIN"/>
    <property type="match status" value="1"/>
</dbReference>
<evidence type="ECO:0000256" key="2">
    <source>
        <dbReference type="SAM" id="MobiDB-lite"/>
    </source>
</evidence>
<proteinExistence type="inferred from homology"/>
<reference evidence="5" key="1">
    <citation type="journal article" date="2012" name="J. Bacteriol.">
        <title>Revised Genome Sequence of Burkholderia thailandensis MSMB43 with Improved Annotation.</title>
        <authorList>
            <person name="Zhuo Y."/>
            <person name="Liu L."/>
            <person name="Wang Q."/>
            <person name="Liu X."/>
            <person name="Ren B."/>
            <person name="Liu M."/>
            <person name="Ni P."/>
            <person name="Cheng Y.Q."/>
            <person name="Zhang L."/>
        </authorList>
    </citation>
    <scope>NUCLEOTIDE SEQUENCE [LARGE SCALE GENOMIC DNA]</scope>
    <source>
        <strain evidence="5">MSMB43</strain>
    </source>
</reference>
<evidence type="ECO:0000256" key="1">
    <source>
        <dbReference type="ARBA" id="ARBA00010742"/>
    </source>
</evidence>
<dbReference type="InterPro" id="IPR010067">
    <property type="entry name" value="ABC_SsuA_sub-bd"/>
</dbReference>
<evidence type="ECO:0000259" key="3">
    <source>
        <dbReference type="SMART" id="SM00062"/>
    </source>
</evidence>
<organism evidence="4 5">
    <name type="scientific">Burkholderia humptydooensis MSMB43</name>
    <dbReference type="NCBI Taxonomy" id="441157"/>
    <lineage>
        <taxon>Bacteria</taxon>
        <taxon>Pseudomonadati</taxon>
        <taxon>Pseudomonadota</taxon>
        <taxon>Betaproteobacteria</taxon>
        <taxon>Burkholderiales</taxon>
        <taxon>Burkholderiaceae</taxon>
        <taxon>Burkholderia</taxon>
        <taxon>pseudomallei group</taxon>
    </lineage>
</organism>
<dbReference type="PROSITE" id="PS51318">
    <property type="entry name" value="TAT"/>
    <property type="match status" value="1"/>
</dbReference>
<dbReference type="InterPro" id="IPR006311">
    <property type="entry name" value="TAT_signal"/>
</dbReference>
<sequence length="350" mass="36850">MRNSPGAIGIARPPPAPPPRTAHTPDTPMTSTPNPTRRRFLAHAAATALAAPLAARAQAGARPLLKAGDQKGGVRALLEAADALTGIPYDIQWTEFPAAAPLAEALNAGAVDCGPIGDAPVIFALASGARVKVIGANRSDPYGTAIVVAPDAPLRGAADLKGKRIGTTRGSIGHFVTLKALDAAGLAPADVEFRFLPPADTMLALASGSVDAWATWEPYTALAQTSGRARVLVDGRGLWSGLSYLAATDAAIAAKRDVLRDFLQRAARAQAWSYRHVDTYSATLARIIGIPPAAARLQFERRRTQWLPIDGTIVAEQQRTADFYLKAGLLKRPLDVRPTFDRGFPLARGA</sequence>
<dbReference type="Proteomes" id="UP000004682">
    <property type="component" value="Unassembled WGS sequence"/>
</dbReference>
<evidence type="ECO:0000313" key="4">
    <source>
        <dbReference type="EMBL" id="EIP87110.1"/>
    </source>
</evidence>
<dbReference type="Gene3D" id="3.40.190.10">
    <property type="entry name" value="Periplasmic binding protein-like II"/>
    <property type="match status" value="2"/>
</dbReference>
<dbReference type="PANTHER" id="PTHR30024">
    <property type="entry name" value="ALIPHATIC SULFONATES-BINDING PROTEIN-RELATED"/>
    <property type="match status" value="1"/>
</dbReference>
<dbReference type="SMART" id="SM00062">
    <property type="entry name" value="PBPb"/>
    <property type="match status" value="1"/>
</dbReference>
<feature type="compositionally biased region" description="Low complexity" evidence="2">
    <location>
        <begin position="1"/>
        <end position="11"/>
    </location>
</feature>
<evidence type="ECO:0000313" key="5">
    <source>
        <dbReference type="Proteomes" id="UP000004682"/>
    </source>
</evidence>
<feature type="domain" description="Solute-binding protein family 3/N-terminal" evidence="3">
    <location>
        <begin position="64"/>
        <end position="276"/>
    </location>
</feature>
<dbReference type="EMBL" id="JH692064">
    <property type="protein sequence ID" value="EIP87110.1"/>
    <property type="molecule type" value="Genomic_DNA"/>
</dbReference>
<dbReference type="InterPro" id="IPR001638">
    <property type="entry name" value="Solute-binding_3/MltF_N"/>
</dbReference>
<gene>
    <name evidence="4" type="ORF">A33K_16713</name>
</gene>